<organism evidence="2 3">
    <name type="scientific">Methylobacterium durans</name>
    <dbReference type="NCBI Taxonomy" id="2202825"/>
    <lineage>
        <taxon>Bacteria</taxon>
        <taxon>Pseudomonadati</taxon>
        <taxon>Pseudomonadota</taxon>
        <taxon>Alphaproteobacteria</taxon>
        <taxon>Hyphomicrobiales</taxon>
        <taxon>Methylobacteriaceae</taxon>
        <taxon>Methylobacterium</taxon>
    </lineage>
</organism>
<proteinExistence type="predicted"/>
<protein>
    <submittedName>
        <fullName evidence="2">Uncharacterized protein</fullName>
    </submittedName>
</protein>
<dbReference type="OrthoDB" id="9868475at2"/>
<name>A0A2U8WAK7_9HYPH</name>
<gene>
    <name evidence="2" type="ORF">DK389_25160</name>
</gene>
<dbReference type="AlphaFoldDB" id="A0A2U8WAK7"/>
<feature type="transmembrane region" description="Helical" evidence="1">
    <location>
        <begin position="72"/>
        <end position="91"/>
    </location>
</feature>
<keyword evidence="1" id="KW-1133">Transmembrane helix</keyword>
<dbReference type="Proteomes" id="UP000245926">
    <property type="component" value="Chromosome"/>
</dbReference>
<keyword evidence="1" id="KW-0812">Transmembrane</keyword>
<keyword evidence="1" id="KW-0472">Membrane</keyword>
<dbReference type="KEGG" id="mets:DK389_25160"/>
<evidence type="ECO:0000313" key="2">
    <source>
        <dbReference type="EMBL" id="AWN43185.1"/>
    </source>
</evidence>
<evidence type="ECO:0000313" key="3">
    <source>
        <dbReference type="Proteomes" id="UP000245926"/>
    </source>
</evidence>
<accession>A0A2U8WAK7</accession>
<reference evidence="3" key="1">
    <citation type="submission" date="2018-05" db="EMBL/GenBank/DDBJ databases">
        <title>Complete Genome Sequence of Methylobacterium sp. 17SD2-17.</title>
        <authorList>
            <person name="Srinivasan S."/>
        </authorList>
    </citation>
    <scope>NUCLEOTIDE SEQUENCE [LARGE SCALE GENOMIC DNA]</scope>
    <source>
        <strain evidence="3">17SD2-17</strain>
    </source>
</reference>
<sequence>MDDDDDRRYLRGPPHVRRLINALSEADVAKLEKLLSLRPETVAWVDGKNDRELKNLDGAVDFINSSRTAAKVLMWVSGVAVTFVTGTVALAKSGYDIFALLRGGK</sequence>
<keyword evidence="3" id="KW-1185">Reference proteome</keyword>
<dbReference type="EMBL" id="CP029550">
    <property type="protein sequence ID" value="AWN43185.1"/>
    <property type="molecule type" value="Genomic_DNA"/>
</dbReference>
<evidence type="ECO:0000256" key="1">
    <source>
        <dbReference type="SAM" id="Phobius"/>
    </source>
</evidence>